<accession>A0A1H5SS40</accession>
<organism evidence="2 3">
    <name type="scientific">Halobellus limi</name>
    <dbReference type="NCBI Taxonomy" id="699433"/>
    <lineage>
        <taxon>Archaea</taxon>
        <taxon>Methanobacteriati</taxon>
        <taxon>Methanobacteriota</taxon>
        <taxon>Stenosarchaea group</taxon>
        <taxon>Halobacteria</taxon>
        <taxon>Halobacteriales</taxon>
        <taxon>Haloferacaceae</taxon>
        <taxon>Halobellus</taxon>
    </lineage>
</organism>
<dbReference type="Proteomes" id="UP000296733">
    <property type="component" value="Chromosome"/>
</dbReference>
<reference evidence="2 3" key="1">
    <citation type="submission" date="2016-10" db="EMBL/GenBank/DDBJ databases">
        <authorList>
            <person name="de Groot N.N."/>
        </authorList>
    </citation>
    <scope>NUCLEOTIDE SEQUENCE [LARGE SCALE GENOMIC DNA]</scope>
    <source>
        <strain evidence="2 3">CGMCC 1.10331</strain>
    </source>
</reference>
<dbReference type="RefSeq" id="WP_103989882.1">
    <property type="nucleotide sequence ID" value="NZ_CP031311.1"/>
</dbReference>
<dbReference type="Proteomes" id="UP000236740">
    <property type="component" value="Unassembled WGS sequence"/>
</dbReference>
<dbReference type="AlphaFoldDB" id="A0A1H5SS40"/>
<dbReference type="EMBL" id="CP031311">
    <property type="protein sequence ID" value="QCC47515.1"/>
    <property type="molecule type" value="Genomic_DNA"/>
</dbReference>
<dbReference type="KEGG" id="hlm:DV707_07490"/>
<evidence type="ECO:0000313" key="1">
    <source>
        <dbReference type="EMBL" id="QCC47515.1"/>
    </source>
</evidence>
<dbReference type="OrthoDB" id="375815at2157"/>
<sequence length="92" mass="10416">MQRIPPNPRNADHVTTIEPDDVEETDIGAITLLVFDNPDSRVVVDAGSDTWEFVVNDEIAYSRWEIGRLPEWIEPVLSRIEIRAVRGGSEEV</sequence>
<protein>
    <submittedName>
        <fullName evidence="2">Uncharacterized protein</fullName>
    </submittedName>
</protein>
<dbReference type="EMBL" id="FNVN01000001">
    <property type="protein sequence ID" value="SEF52808.1"/>
    <property type="molecule type" value="Genomic_DNA"/>
</dbReference>
<keyword evidence="3" id="KW-1185">Reference proteome</keyword>
<name>A0A1H5SS40_9EURY</name>
<evidence type="ECO:0000313" key="2">
    <source>
        <dbReference type="EMBL" id="SEF52808.1"/>
    </source>
</evidence>
<gene>
    <name evidence="1" type="ORF">DV707_07490</name>
    <name evidence="2" type="ORF">SAMN04488133_0047</name>
</gene>
<proteinExistence type="predicted"/>
<evidence type="ECO:0000313" key="3">
    <source>
        <dbReference type="Proteomes" id="UP000236740"/>
    </source>
</evidence>
<reference evidence="1 4" key="2">
    <citation type="journal article" date="2019" name="Nat. Commun.">
        <title>A new type of DNA phosphorothioation-based antiviral system in archaea.</title>
        <authorList>
            <person name="Xiong L."/>
            <person name="Liu S."/>
            <person name="Chen S."/>
            <person name="Xiao Y."/>
            <person name="Zhu B."/>
            <person name="Gao Y."/>
            <person name="Zhang Y."/>
            <person name="Chen B."/>
            <person name="Luo J."/>
            <person name="Deng Z."/>
            <person name="Chen X."/>
            <person name="Wang L."/>
            <person name="Chen S."/>
        </authorList>
    </citation>
    <scope>NUCLEOTIDE SEQUENCE [LARGE SCALE GENOMIC DNA]</scope>
    <source>
        <strain evidence="1 4">CGMCC 1.10331</strain>
    </source>
</reference>
<evidence type="ECO:0000313" key="4">
    <source>
        <dbReference type="Proteomes" id="UP000296733"/>
    </source>
</evidence>
<dbReference type="GeneID" id="39857920"/>